<dbReference type="InterPro" id="IPR046335">
    <property type="entry name" value="LacI/GalR-like_sensor"/>
</dbReference>
<protein>
    <submittedName>
        <fullName evidence="5">PurR family transcriptional regulator</fullName>
    </submittedName>
</protein>
<accession>A0A0R1RML6</accession>
<evidence type="ECO:0000256" key="2">
    <source>
        <dbReference type="ARBA" id="ARBA00023125"/>
    </source>
</evidence>
<evidence type="ECO:0000256" key="1">
    <source>
        <dbReference type="ARBA" id="ARBA00023015"/>
    </source>
</evidence>
<dbReference type="OrthoDB" id="1639518at2"/>
<dbReference type="PROSITE" id="PS00356">
    <property type="entry name" value="HTH_LACI_1"/>
    <property type="match status" value="1"/>
</dbReference>
<dbReference type="PANTHER" id="PTHR30146">
    <property type="entry name" value="LACI-RELATED TRANSCRIPTIONAL REPRESSOR"/>
    <property type="match status" value="1"/>
</dbReference>
<dbReference type="PROSITE" id="PS50932">
    <property type="entry name" value="HTH_LACI_2"/>
    <property type="match status" value="1"/>
</dbReference>
<evidence type="ECO:0000313" key="5">
    <source>
        <dbReference type="EMBL" id="KRL55802.1"/>
    </source>
</evidence>
<sequence length="345" mass="38507">MTKKPLTINDIAAQANVSNATVSRYLNGHYEKMSADTRTRIQQVIGATGFRLNRQAQSLKRQSSHLIGMVVADVENLFSSLLFKGADQVLAAAGYQIVLMNADNNLDTERQQLQRLLALQVDGIILQPVSATAAHYAFLQQSLPVVDLVDRQLRGTDWPQVTTDNYRYSVQLARAVAGHGYDQLVVVTPPLGDNTARDERYRAVTDLCERQTFIQPLQTLIVQPETPNTKLYQQLHTTLKNRAGHTALYVLQGHLLLQVMTVLAENQIKIPDQVGLVAYDDWSLSQLMQPGITTIQQRPRAMGQRVATNVLRQLAGQTVEPLTMIDSTLHERDSLSMFAKNRPLT</sequence>
<dbReference type="STRING" id="1114972.FD35_GL002333"/>
<dbReference type="InterPro" id="IPR010982">
    <property type="entry name" value="Lambda_DNA-bd_dom_sf"/>
</dbReference>
<gene>
    <name evidence="5" type="ORF">FD35_GL002333</name>
</gene>
<evidence type="ECO:0000256" key="3">
    <source>
        <dbReference type="ARBA" id="ARBA00023163"/>
    </source>
</evidence>
<dbReference type="Gene3D" id="1.10.260.40">
    <property type="entry name" value="lambda repressor-like DNA-binding domains"/>
    <property type="match status" value="1"/>
</dbReference>
<dbReference type="SMART" id="SM00354">
    <property type="entry name" value="HTH_LACI"/>
    <property type="match status" value="1"/>
</dbReference>
<dbReference type="PATRIC" id="fig|1114972.6.peg.2396"/>
<keyword evidence="6" id="KW-1185">Reference proteome</keyword>
<organism evidence="5 6">
    <name type="scientific">Furfurilactobacillus rossiae DSM 15814</name>
    <dbReference type="NCBI Taxonomy" id="1114972"/>
    <lineage>
        <taxon>Bacteria</taxon>
        <taxon>Bacillati</taxon>
        <taxon>Bacillota</taxon>
        <taxon>Bacilli</taxon>
        <taxon>Lactobacillales</taxon>
        <taxon>Lactobacillaceae</taxon>
        <taxon>Furfurilactobacillus</taxon>
    </lineage>
</organism>
<dbReference type="eggNOG" id="COG1609">
    <property type="taxonomic scope" value="Bacteria"/>
</dbReference>
<dbReference type="Proteomes" id="UP000051999">
    <property type="component" value="Unassembled WGS sequence"/>
</dbReference>
<proteinExistence type="predicted"/>
<dbReference type="PANTHER" id="PTHR30146:SF154">
    <property type="entry name" value="TRANSCRIPTION REGULATOR, MEMBER OF GALR FAMILY"/>
    <property type="match status" value="1"/>
</dbReference>
<dbReference type="GO" id="GO:0003700">
    <property type="term" value="F:DNA-binding transcription factor activity"/>
    <property type="evidence" value="ECO:0007669"/>
    <property type="project" value="TreeGrafter"/>
</dbReference>
<dbReference type="SUPFAM" id="SSF53822">
    <property type="entry name" value="Periplasmic binding protein-like I"/>
    <property type="match status" value="1"/>
</dbReference>
<reference evidence="5 6" key="1">
    <citation type="journal article" date="2015" name="Genome Announc.">
        <title>Expanding the biotechnology potential of lactobacilli through comparative genomics of 213 strains and associated genera.</title>
        <authorList>
            <person name="Sun Z."/>
            <person name="Harris H.M."/>
            <person name="McCann A."/>
            <person name="Guo C."/>
            <person name="Argimon S."/>
            <person name="Zhang W."/>
            <person name="Yang X."/>
            <person name="Jeffery I.B."/>
            <person name="Cooney J.C."/>
            <person name="Kagawa T.F."/>
            <person name="Liu W."/>
            <person name="Song Y."/>
            <person name="Salvetti E."/>
            <person name="Wrobel A."/>
            <person name="Rasinkangas P."/>
            <person name="Parkhill J."/>
            <person name="Rea M.C."/>
            <person name="O'Sullivan O."/>
            <person name="Ritari J."/>
            <person name="Douillard F.P."/>
            <person name="Paul Ross R."/>
            <person name="Yang R."/>
            <person name="Briner A.E."/>
            <person name="Felis G.E."/>
            <person name="de Vos W.M."/>
            <person name="Barrangou R."/>
            <person name="Klaenhammer T.R."/>
            <person name="Caufield P.W."/>
            <person name="Cui Y."/>
            <person name="Zhang H."/>
            <person name="O'Toole P.W."/>
        </authorList>
    </citation>
    <scope>NUCLEOTIDE SEQUENCE [LARGE SCALE GENOMIC DNA]</scope>
    <source>
        <strain evidence="5 6">DSM 15814</strain>
    </source>
</reference>
<dbReference type="InterPro" id="IPR000843">
    <property type="entry name" value="HTH_LacI"/>
</dbReference>
<dbReference type="Pfam" id="PF00356">
    <property type="entry name" value="LacI"/>
    <property type="match status" value="1"/>
</dbReference>
<dbReference type="Gene3D" id="3.40.50.2300">
    <property type="match status" value="2"/>
</dbReference>
<dbReference type="CDD" id="cd01392">
    <property type="entry name" value="HTH_LacI"/>
    <property type="match status" value="1"/>
</dbReference>
<dbReference type="AlphaFoldDB" id="A0A0R1RML6"/>
<dbReference type="SUPFAM" id="SSF47413">
    <property type="entry name" value="lambda repressor-like DNA-binding domains"/>
    <property type="match status" value="1"/>
</dbReference>
<evidence type="ECO:0000259" key="4">
    <source>
        <dbReference type="PROSITE" id="PS50932"/>
    </source>
</evidence>
<comment type="caution">
    <text evidence="5">The sequence shown here is derived from an EMBL/GenBank/DDBJ whole genome shotgun (WGS) entry which is preliminary data.</text>
</comment>
<dbReference type="EMBL" id="AZFF01000006">
    <property type="protein sequence ID" value="KRL55802.1"/>
    <property type="molecule type" value="Genomic_DNA"/>
</dbReference>
<keyword evidence="2" id="KW-0238">DNA-binding</keyword>
<keyword evidence="3" id="KW-0804">Transcription</keyword>
<dbReference type="Pfam" id="PF13377">
    <property type="entry name" value="Peripla_BP_3"/>
    <property type="match status" value="1"/>
</dbReference>
<evidence type="ECO:0000313" key="6">
    <source>
        <dbReference type="Proteomes" id="UP000051999"/>
    </source>
</evidence>
<dbReference type="InterPro" id="IPR028082">
    <property type="entry name" value="Peripla_BP_I"/>
</dbReference>
<dbReference type="RefSeq" id="WP_017261299.1">
    <property type="nucleotide sequence ID" value="NZ_AUAW01000008.1"/>
</dbReference>
<name>A0A0R1RML6_9LACO</name>
<feature type="domain" description="HTH lacI-type" evidence="4">
    <location>
        <begin position="6"/>
        <end position="61"/>
    </location>
</feature>
<keyword evidence="1" id="KW-0805">Transcription regulation</keyword>
<dbReference type="GO" id="GO:0000976">
    <property type="term" value="F:transcription cis-regulatory region binding"/>
    <property type="evidence" value="ECO:0007669"/>
    <property type="project" value="TreeGrafter"/>
</dbReference>